<name>A0A2R7YRB7_9ACTN</name>
<dbReference type="OrthoDB" id="5142861at2"/>
<dbReference type="Proteomes" id="UP000244867">
    <property type="component" value="Unassembled WGS sequence"/>
</dbReference>
<feature type="compositionally biased region" description="Basic and acidic residues" evidence="1">
    <location>
        <begin position="606"/>
        <end position="617"/>
    </location>
</feature>
<comment type="caution">
    <text evidence="2">The sequence shown here is derived from an EMBL/GenBank/DDBJ whole genome shotgun (WGS) entry which is preliminary data.</text>
</comment>
<reference evidence="2 3" key="1">
    <citation type="submission" date="2018-03" db="EMBL/GenBank/DDBJ databases">
        <authorList>
            <person name="Keele B.F."/>
        </authorList>
    </citation>
    <scope>NUCLEOTIDE SEQUENCE [LARGE SCALE GENOMIC DNA]</scope>
    <source>
        <strain evidence="2 3">IB-3</strain>
    </source>
</reference>
<dbReference type="RefSeq" id="WP_108347012.1">
    <property type="nucleotide sequence ID" value="NZ_PYXZ01000014.1"/>
</dbReference>
<accession>A0A2R7YRB7</accession>
<organism evidence="2 3">
    <name type="scientific">Nocardioides currus</name>
    <dbReference type="NCBI Taxonomy" id="2133958"/>
    <lineage>
        <taxon>Bacteria</taxon>
        <taxon>Bacillati</taxon>
        <taxon>Actinomycetota</taxon>
        <taxon>Actinomycetes</taxon>
        <taxon>Propionibacteriales</taxon>
        <taxon>Nocardioidaceae</taxon>
        <taxon>Nocardioides</taxon>
    </lineage>
</organism>
<gene>
    <name evidence="2" type="ORF">C7S10_21755</name>
</gene>
<feature type="region of interest" description="Disordered" evidence="1">
    <location>
        <begin position="592"/>
        <end position="617"/>
    </location>
</feature>
<protein>
    <submittedName>
        <fullName evidence="2">Uncharacterized protein</fullName>
    </submittedName>
</protein>
<keyword evidence="3" id="KW-1185">Reference proteome</keyword>
<dbReference type="AlphaFoldDB" id="A0A2R7YRB7"/>
<dbReference type="EMBL" id="PYXZ01000014">
    <property type="protein sequence ID" value="PUA78957.1"/>
    <property type="molecule type" value="Genomic_DNA"/>
</dbReference>
<evidence type="ECO:0000313" key="2">
    <source>
        <dbReference type="EMBL" id="PUA78957.1"/>
    </source>
</evidence>
<evidence type="ECO:0000256" key="1">
    <source>
        <dbReference type="SAM" id="MobiDB-lite"/>
    </source>
</evidence>
<sequence length="617" mass="68310">MAKREKDKTARQLRGQLMLQIAAGRFFRPDVPLNETEHRYTVYSNAWFIGDTPIELPVGEVVASTETGLTTSAMIAVVDRLERQRPDGTDDFMIATAGTDLVDDLAYLMTFVLNRTVSRNHDQTRRLVTGEGTSRGRSANDLFPGVFEPRQSVRPDQWDELRQFMDDLLNLSRADFARVMRAVRNTVDATRRALDDPTGAYTDLVAALESISDDELSTPVTWDRYDGSKRKIIDAALADVNQEVADGVRAAVLEAERAGLKRRFISSTMARLSPDYYRSEAVGAVSPPRAPDIERMLAIAYDIRSRRSHVLEDLGEGVWLFTNGAETAYEPSFERVLTLAGLWRLVRHVVRRYVIDADKVPAEPWDYRNALPGIVDMQLAPQYWISQPGGLSEETATRRFDGFAEALIGWIGGHHKEGFPLHEVCQEIEGLVPTLPAGEARTALIAIHVLWHAWVDPSEHRPEAIAFLDEYKAVLDAPSPSAFTVSLLSNVPLQTWSTDDWVAMAQARNDARHTGKQAPLPAAIDALIQLEAADQLEATGRHDEAVVFAGNAVAELPGNEPLLAWEARLIAGDHDPNFDSHKFLFGVRNVEAGADSSESEPPDEPATERDGATADEG</sequence>
<evidence type="ECO:0000313" key="3">
    <source>
        <dbReference type="Proteomes" id="UP000244867"/>
    </source>
</evidence>
<proteinExistence type="predicted"/>